<comment type="subcellular location">
    <subcellularLocation>
        <location evidence="1">Cell membrane</location>
        <topology evidence="1">Multi-pass membrane protein</topology>
    </subcellularLocation>
</comment>
<evidence type="ECO:0000313" key="9">
    <source>
        <dbReference type="EMBL" id="GII49655.1"/>
    </source>
</evidence>
<accession>A0A8J3XQY5</accession>
<gene>
    <name evidence="9" type="ORF">Psi02_60790</name>
</gene>
<feature type="compositionally biased region" description="Pro residues" evidence="6">
    <location>
        <begin position="1"/>
        <end position="28"/>
    </location>
</feature>
<evidence type="ECO:0000256" key="2">
    <source>
        <dbReference type="ARBA" id="ARBA00022475"/>
    </source>
</evidence>
<name>A0A8J3XQY5_9ACTN</name>
<dbReference type="PANTHER" id="PTHR36115">
    <property type="entry name" value="PROLINE-RICH ANTIGEN HOMOLOG-RELATED"/>
    <property type="match status" value="1"/>
</dbReference>
<keyword evidence="10" id="KW-1185">Reference proteome</keyword>
<dbReference type="PANTHER" id="PTHR36115:SF4">
    <property type="entry name" value="MEMBRANE PROTEIN"/>
    <property type="match status" value="1"/>
</dbReference>
<keyword evidence="3 7" id="KW-0812">Transmembrane</keyword>
<evidence type="ECO:0000256" key="1">
    <source>
        <dbReference type="ARBA" id="ARBA00004651"/>
    </source>
</evidence>
<evidence type="ECO:0000256" key="3">
    <source>
        <dbReference type="ARBA" id="ARBA00022692"/>
    </source>
</evidence>
<evidence type="ECO:0000256" key="4">
    <source>
        <dbReference type="ARBA" id="ARBA00022989"/>
    </source>
</evidence>
<dbReference type="InterPro" id="IPR051791">
    <property type="entry name" value="Pra-immunoreactive"/>
</dbReference>
<feature type="transmembrane region" description="Helical" evidence="7">
    <location>
        <begin position="134"/>
        <end position="157"/>
    </location>
</feature>
<keyword evidence="2" id="KW-1003">Cell membrane</keyword>
<dbReference type="AlphaFoldDB" id="A0A8J3XQY5"/>
<feature type="region of interest" description="Disordered" evidence="6">
    <location>
        <begin position="42"/>
        <end position="61"/>
    </location>
</feature>
<dbReference type="Pfam" id="PF06271">
    <property type="entry name" value="RDD"/>
    <property type="match status" value="1"/>
</dbReference>
<feature type="region of interest" description="Disordered" evidence="6">
    <location>
        <begin position="1"/>
        <end position="37"/>
    </location>
</feature>
<evidence type="ECO:0000256" key="7">
    <source>
        <dbReference type="SAM" id="Phobius"/>
    </source>
</evidence>
<protein>
    <recommendedName>
        <fullName evidence="8">RDD domain-containing protein</fullName>
    </recommendedName>
</protein>
<dbReference type="RefSeq" id="WP_203979191.1">
    <property type="nucleotide sequence ID" value="NZ_BAAAKY010000010.1"/>
</dbReference>
<proteinExistence type="predicted"/>
<keyword evidence="4 7" id="KW-1133">Transmembrane helix</keyword>
<feature type="transmembrane region" description="Helical" evidence="7">
    <location>
        <begin position="81"/>
        <end position="102"/>
    </location>
</feature>
<sequence length="238" mass="25818">MTEPPGEQPAPPNPPLGAGYPPPGPSTGPHPYATGPRWPGYAPPVYPPGGQWPPPGPPAAFRRPVGDPTLAEWWERLLARLIDSTILSVLISPAYVLLVFSISDEFLAIMRQSAEGRPVDVQDLLAFEVTTFKWGLLMAPIAAALCFVYDGIQHAVWGRTLGKRLLKIEVVAMSTRVRVTPGAAWRRAAVYALPPAVPIIGGLFALANSLWLFQDPMARQCLHDKAAETVVVKTRRHG</sequence>
<keyword evidence="5 7" id="KW-0472">Membrane</keyword>
<dbReference type="InterPro" id="IPR010432">
    <property type="entry name" value="RDD"/>
</dbReference>
<feature type="transmembrane region" description="Helical" evidence="7">
    <location>
        <begin position="188"/>
        <end position="213"/>
    </location>
</feature>
<organism evidence="9 10">
    <name type="scientific">Planotetraspora silvatica</name>
    <dbReference type="NCBI Taxonomy" id="234614"/>
    <lineage>
        <taxon>Bacteria</taxon>
        <taxon>Bacillati</taxon>
        <taxon>Actinomycetota</taxon>
        <taxon>Actinomycetes</taxon>
        <taxon>Streptosporangiales</taxon>
        <taxon>Streptosporangiaceae</taxon>
        <taxon>Planotetraspora</taxon>
    </lineage>
</organism>
<evidence type="ECO:0000313" key="10">
    <source>
        <dbReference type="Proteomes" id="UP000644610"/>
    </source>
</evidence>
<evidence type="ECO:0000259" key="8">
    <source>
        <dbReference type="Pfam" id="PF06271"/>
    </source>
</evidence>
<evidence type="ECO:0000256" key="5">
    <source>
        <dbReference type="ARBA" id="ARBA00023136"/>
    </source>
</evidence>
<dbReference type="EMBL" id="BOOQ01000044">
    <property type="protein sequence ID" value="GII49655.1"/>
    <property type="molecule type" value="Genomic_DNA"/>
</dbReference>
<reference evidence="9" key="1">
    <citation type="submission" date="2021-01" db="EMBL/GenBank/DDBJ databases">
        <title>Whole genome shotgun sequence of Planotetraspora silvatica NBRC 100141.</title>
        <authorList>
            <person name="Komaki H."/>
            <person name="Tamura T."/>
        </authorList>
    </citation>
    <scope>NUCLEOTIDE SEQUENCE</scope>
    <source>
        <strain evidence="9">NBRC 100141</strain>
    </source>
</reference>
<feature type="compositionally biased region" description="Pro residues" evidence="6">
    <location>
        <begin position="42"/>
        <end position="58"/>
    </location>
</feature>
<dbReference type="Proteomes" id="UP000644610">
    <property type="component" value="Unassembled WGS sequence"/>
</dbReference>
<comment type="caution">
    <text evidence="9">The sequence shown here is derived from an EMBL/GenBank/DDBJ whole genome shotgun (WGS) entry which is preliminary data.</text>
</comment>
<evidence type="ECO:0000256" key="6">
    <source>
        <dbReference type="SAM" id="MobiDB-lite"/>
    </source>
</evidence>
<dbReference type="GO" id="GO:0005886">
    <property type="term" value="C:plasma membrane"/>
    <property type="evidence" value="ECO:0007669"/>
    <property type="project" value="UniProtKB-SubCell"/>
</dbReference>
<feature type="domain" description="RDD" evidence="8">
    <location>
        <begin position="71"/>
        <end position="227"/>
    </location>
</feature>